<accession>A0AAU8AAZ0</accession>
<dbReference type="Pfam" id="PF00282">
    <property type="entry name" value="Pyridoxal_deC"/>
    <property type="match status" value="1"/>
</dbReference>
<dbReference type="SUPFAM" id="SSF53383">
    <property type="entry name" value="PLP-dependent transferases"/>
    <property type="match status" value="1"/>
</dbReference>
<feature type="modified residue" description="N6-(pyridoxal phosphate)lysine" evidence="8">
    <location>
        <position position="276"/>
    </location>
</feature>
<evidence type="ECO:0000256" key="3">
    <source>
        <dbReference type="ARBA" id="ARBA00012421"/>
    </source>
</evidence>
<dbReference type="Gene3D" id="4.10.280.50">
    <property type="match status" value="1"/>
</dbReference>
<gene>
    <name evidence="11" type="ORF">PUP29_05050</name>
</gene>
<name>A0AAU8AAZ0_9FIRM</name>
<dbReference type="AlphaFoldDB" id="A0AAU8AAZ0"/>
<evidence type="ECO:0000256" key="2">
    <source>
        <dbReference type="ARBA" id="ARBA00009533"/>
    </source>
</evidence>
<evidence type="ECO:0000256" key="1">
    <source>
        <dbReference type="ARBA" id="ARBA00001933"/>
    </source>
</evidence>
<dbReference type="EC" id="4.1.1.15" evidence="3 10"/>
<dbReference type="InterPro" id="IPR015421">
    <property type="entry name" value="PyrdxlP-dep_Trfase_major"/>
</dbReference>
<dbReference type="Gene3D" id="3.90.1150.160">
    <property type="match status" value="1"/>
</dbReference>
<dbReference type="Gene3D" id="3.40.640.10">
    <property type="entry name" value="Type I PLP-dependent aspartate aminotransferase-like (Major domain)"/>
    <property type="match status" value="1"/>
</dbReference>
<proteinExistence type="inferred from homology"/>
<comment type="cofactor">
    <cofactor evidence="1 8 9">
        <name>pyridoxal 5'-phosphate</name>
        <dbReference type="ChEBI" id="CHEBI:597326"/>
    </cofactor>
</comment>
<dbReference type="GO" id="GO:0004058">
    <property type="term" value="F:aromatic-L-amino-acid decarboxylase activity"/>
    <property type="evidence" value="ECO:0007669"/>
    <property type="project" value="UniProtKB-ARBA"/>
</dbReference>
<sequence length="466" mass="52798">MLHTNKRLKEDQTDSLNLAIFGADEGMPKNALNEKPIPAEAAYRLIKDELIDEGNARQNLATFCQTYMEPEATKLMAETLAVNAIDKSEYPQMTEVENRCVNIIADLWNAPEGEAMGTSTVGSSEACMLGGMAMKFRWRELAEKAGIDTKAKKPNLVISSGYQVCWEKFCVYWDIEMRLVPLDEQHMSMNMDTVMDYVDDYTIGIVGILGITYTGKFDDIKKLDKLVEKHNKSAKVPIGIHVDGASGGLFVPFTDPELEWDFRLKNVHSINASGHKYGLVYPGIGWVLWKSKEYLPEKLIFYVNYLGGEQPTMAINFSRSGSQIIGQYYIFLRYGREGLQLVQKHTQEVALHITQAVRDMGIFEIYNDATNIPIVCYKLKDPGKHKWTLYELADRLAMKGWQVPAYTLPENMTNVLIQRYVVRADLSYNMADSLIQDMKMAIEYLEKNTKEEAPGKQKSGAQGFTH</sequence>
<dbReference type="FunFam" id="3.40.640.10:FF:000017">
    <property type="entry name" value="Glutamate decarboxylase"/>
    <property type="match status" value="1"/>
</dbReference>
<comment type="catalytic activity">
    <reaction evidence="7 10">
        <text>L-glutamate + H(+) = 4-aminobutanoate + CO2</text>
        <dbReference type="Rhea" id="RHEA:17785"/>
        <dbReference type="ChEBI" id="CHEBI:15378"/>
        <dbReference type="ChEBI" id="CHEBI:16526"/>
        <dbReference type="ChEBI" id="CHEBI:29985"/>
        <dbReference type="ChEBI" id="CHEBI:59888"/>
        <dbReference type="EC" id="4.1.1.15"/>
    </reaction>
</comment>
<dbReference type="RefSeq" id="WP_079546851.1">
    <property type="nucleotide sequence ID" value="NZ_CP117826.1"/>
</dbReference>
<evidence type="ECO:0000256" key="8">
    <source>
        <dbReference type="PIRSR" id="PIRSR602129-50"/>
    </source>
</evidence>
<evidence type="ECO:0000256" key="4">
    <source>
        <dbReference type="ARBA" id="ARBA00022793"/>
    </source>
</evidence>
<evidence type="ECO:0000256" key="9">
    <source>
        <dbReference type="RuleBase" id="RU000382"/>
    </source>
</evidence>
<evidence type="ECO:0000256" key="10">
    <source>
        <dbReference type="RuleBase" id="RU361171"/>
    </source>
</evidence>
<dbReference type="EMBL" id="CP117826">
    <property type="protein sequence ID" value="XCC63283.1"/>
    <property type="molecule type" value="Genomic_DNA"/>
</dbReference>
<evidence type="ECO:0000256" key="6">
    <source>
        <dbReference type="ARBA" id="ARBA00023239"/>
    </source>
</evidence>
<organism evidence="11">
    <name type="scientific">Christensenella massiliensis</name>
    <dbReference type="NCBI Taxonomy" id="1805714"/>
    <lineage>
        <taxon>Bacteria</taxon>
        <taxon>Bacillati</taxon>
        <taxon>Bacillota</taxon>
        <taxon>Clostridia</taxon>
        <taxon>Christensenellales</taxon>
        <taxon>Christensenellaceae</taxon>
        <taxon>Christensenella</taxon>
    </lineage>
</organism>
<comment type="similarity">
    <text evidence="2 9">Belongs to the group II decarboxylase family.</text>
</comment>
<keyword evidence="4 10" id="KW-0210">Decarboxylase</keyword>
<evidence type="ECO:0000313" key="11">
    <source>
        <dbReference type="EMBL" id="XCC63283.1"/>
    </source>
</evidence>
<dbReference type="InterPro" id="IPR010107">
    <property type="entry name" value="Glutamate_decarboxylase"/>
</dbReference>
<keyword evidence="6 9" id="KW-0456">Lyase</keyword>
<dbReference type="InterPro" id="IPR015424">
    <property type="entry name" value="PyrdxlP-dep_Trfase"/>
</dbReference>
<dbReference type="GO" id="GO:0006538">
    <property type="term" value="P:L-glutamate catabolic process"/>
    <property type="evidence" value="ECO:0007669"/>
    <property type="project" value="TreeGrafter"/>
</dbReference>
<dbReference type="CDD" id="cd06450">
    <property type="entry name" value="DOPA_deC_like"/>
    <property type="match status" value="1"/>
</dbReference>
<dbReference type="InterPro" id="IPR002129">
    <property type="entry name" value="PyrdxlP-dep_de-COase"/>
</dbReference>
<dbReference type="PANTHER" id="PTHR43321:SF3">
    <property type="entry name" value="GLUTAMATE DECARBOXYLASE"/>
    <property type="match status" value="1"/>
</dbReference>
<dbReference type="PANTHER" id="PTHR43321">
    <property type="entry name" value="GLUTAMATE DECARBOXYLASE"/>
    <property type="match status" value="1"/>
</dbReference>
<reference evidence="11" key="1">
    <citation type="submission" date="2023-02" db="EMBL/GenBank/DDBJ databases">
        <title>Gut commensal Christensenella minuta modulates host metabolism via a new class of secondary bile acids.</title>
        <authorList>
            <person name="Liu C."/>
        </authorList>
    </citation>
    <scope>NUCLEOTIDE SEQUENCE</scope>
    <source>
        <strain evidence="11">CA70</strain>
    </source>
</reference>
<keyword evidence="5 8" id="KW-0663">Pyridoxal phosphate</keyword>
<protein>
    <recommendedName>
        <fullName evidence="3 10">Glutamate decarboxylase</fullName>
        <ecNumber evidence="3 10">4.1.1.15</ecNumber>
    </recommendedName>
</protein>
<dbReference type="GO" id="GO:0005829">
    <property type="term" value="C:cytosol"/>
    <property type="evidence" value="ECO:0007669"/>
    <property type="project" value="TreeGrafter"/>
</dbReference>
<evidence type="ECO:0000256" key="7">
    <source>
        <dbReference type="ARBA" id="ARBA00048868"/>
    </source>
</evidence>
<dbReference type="GO" id="GO:0004351">
    <property type="term" value="F:glutamate decarboxylase activity"/>
    <property type="evidence" value="ECO:0007669"/>
    <property type="project" value="UniProtKB-EC"/>
</dbReference>
<dbReference type="NCBIfam" id="TIGR01788">
    <property type="entry name" value="Glu-decarb-GAD"/>
    <property type="match status" value="1"/>
</dbReference>
<evidence type="ECO:0000256" key="5">
    <source>
        <dbReference type="ARBA" id="ARBA00022898"/>
    </source>
</evidence>
<dbReference type="GO" id="GO:0030170">
    <property type="term" value="F:pyridoxal phosphate binding"/>
    <property type="evidence" value="ECO:0007669"/>
    <property type="project" value="InterPro"/>
</dbReference>